<feature type="region of interest" description="Disordered" evidence="7">
    <location>
        <begin position="273"/>
        <end position="299"/>
    </location>
</feature>
<evidence type="ECO:0000313" key="11">
    <source>
        <dbReference type="Proteomes" id="UP001153069"/>
    </source>
</evidence>
<evidence type="ECO:0000256" key="5">
    <source>
        <dbReference type="ARBA" id="ARBA00023136"/>
    </source>
</evidence>
<feature type="transmembrane region" description="Helical" evidence="8">
    <location>
        <begin position="538"/>
        <end position="562"/>
    </location>
</feature>
<feature type="compositionally biased region" description="Acidic residues" evidence="7">
    <location>
        <begin position="70"/>
        <end position="80"/>
    </location>
</feature>
<keyword evidence="2 8" id="KW-0812">Transmembrane</keyword>
<evidence type="ECO:0000256" key="1">
    <source>
        <dbReference type="ARBA" id="ARBA00004370"/>
    </source>
</evidence>
<feature type="domain" description="Guanylate cyclase" evidence="9">
    <location>
        <begin position="645"/>
        <end position="779"/>
    </location>
</feature>
<keyword evidence="5 8" id="KW-0472">Membrane</keyword>
<sequence length="850" mass="95451">MMESAPDSTKETHSPAAHRVNFADMDFSETVDVDDMPNVVTAAVKRDDALAPHLDLMEEAAPNGERIETVPDDEDSDNDDSESHGGTESRMSSVRLESQQKRLRKETAKNLASKENKAVWMLRILVMGLLLAVTVVVLAGVYIFASQSEEHDFEDGFNIHASQLTESFRNAVERKLVAIGTMGNGMTSYAQATGAEFPFVTIPDFAVRASDIRVLADALIMVWCPFVTDQNRLKWEEYAFMNRFQVNKDFAQDNTYRQEQDDYFDSLVYGPNSTMAGHDGDNRRNRGLQEQEEEEDPNMLKDGTGYHLRIWHPMTDEVEPNGTGPFLPGFQRSPVNFRVQNAINTNYANARVFQGIDIAGSLLDSHQVIINRAQMIQPKFYKAMTANLQISQYREKIDTYLQDPLSFLAYPVFDSFNTTTRKLAGALISNLYWRVYFQNVLPPNAHGIIAVLSNSYNQTFSYHIDGGNATYLGDKDLHDPRYNEMEVSVDVSSYVRERSSPETRAYRTVPLHDTMGRYTLRVYPTDSTKEAYTTNKPAVYTAVVACIFAVTALVFVLFDTWVEKRQRVVMKRAVESGAIVNELFPEEIQHRMYEGDQDTNNKMPRSSWKVNTEQEHGLQAVTVGEDKTNLVPSGGQIADEYKNCTVIFSDLAGFTAWSSSRSPSEVFELLETIYKAIDNIALRRKVFKVETIGDCWLGVCGLPHPNPKHALVMARFADDCQKKMQELVVSLSRHLGADTETLKLRIGMHSGSVTAGVLRGQKSRFQLFGDTVNTASRMESNGQPGRIHASKTTADELIASGKRSWLKAREDKVVAKGKGELQTYWIELGLDTKSCHTTVSSLDTPTRDSS</sequence>
<dbReference type="SUPFAM" id="SSF55073">
    <property type="entry name" value="Nucleotide cyclase"/>
    <property type="match status" value="1"/>
</dbReference>
<keyword evidence="4 8" id="KW-1133">Transmembrane helix</keyword>
<comment type="subcellular location">
    <subcellularLocation>
        <location evidence="1">Membrane</location>
    </subcellularLocation>
</comment>
<dbReference type="GO" id="GO:0007168">
    <property type="term" value="P:receptor guanylyl cyclase signaling pathway"/>
    <property type="evidence" value="ECO:0007669"/>
    <property type="project" value="TreeGrafter"/>
</dbReference>
<evidence type="ECO:0000259" key="9">
    <source>
        <dbReference type="PROSITE" id="PS50125"/>
    </source>
</evidence>
<feature type="transmembrane region" description="Helical" evidence="8">
    <location>
        <begin position="124"/>
        <end position="145"/>
    </location>
</feature>
<evidence type="ECO:0000256" key="3">
    <source>
        <dbReference type="ARBA" id="ARBA00022741"/>
    </source>
</evidence>
<dbReference type="InterPro" id="IPR001054">
    <property type="entry name" value="A/G_cyclase"/>
</dbReference>
<feature type="compositionally biased region" description="Polar residues" evidence="7">
    <location>
        <begin position="88"/>
        <end position="97"/>
    </location>
</feature>
<name>A0A9N8DK03_9STRA</name>
<keyword evidence="3" id="KW-0547">Nucleotide-binding</keyword>
<organism evidence="10 11">
    <name type="scientific">Seminavis robusta</name>
    <dbReference type="NCBI Taxonomy" id="568900"/>
    <lineage>
        <taxon>Eukaryota</taxon>
        <taxon>Sar</taxon>
        <taxon>Stramenopiles</taxon>
        <taxon>Ochrophyta</taxon>
        <taxon>Bacillariophyta</taxon>
        <taxon>Bacillariophyceae</taxon>
        <taxon>Bacillariophycidae</taxon>
        <taxon>Naviculales</taxon>
        <taxon>Naviculaceae</taxon>
        <taxon>Seminavis</taxon>
    </lineage>
</organism>
<accession>A0A9N8DK03</accession>
<dbReference type="GO" id="GO:0004016">
    <property type="term" value="F:adenylate cyclase activity"/>
    <property type="evidence" value="ECO:0007669"/>
    <property type="project" value="TreeGrafter"/>
</dbReference>
<dbReference type="GO" id="GO:0004383">
    <property type="term" value="F:guanylate cyclase activity"/>
    <property type="evidence" value="ECO:0007669"/>
    <property type="project" value="TreeGrafter"/>
</dbReference>
<dbReference type="PANTHER" id="PTHR11920:SF335">
    <property type="entry name" value="GUANYLATE CYCLASE"/>
    <property type="match status" value="1"/>
</dbReference>
<evidence type="ECO:0000256" key="8">
    <source>
        <dbReference type="SAM" id="Phobius"/>
    </source>
</evidence>
<evidence type="ECO:0000313" key="10">
    <source>
        <dbReference type="EMBL" id="CAB9503571.1"/>
    </source>
</evidence>
<dbReference type="Proteomes" id="UP001153069">
    <property type="component" value="Unassembled WGS sequence"/>
</dbReference>
<dbReference type="GO" id="GO:0001653">
    <property type="term" value="F:peptide receptor activity"/>
    <property type="evidence" value="ECO:0007669"/>
    <property type="project" value="TreeGrafter"/>
</dbReference>
<proteinExistence type="predicted"/>
<feature type="compositionally biased region" description="Basic and acidic residues" evidence="7">
    <location>
        <begin position="278"/>
        <end position="289"/>
    </location>
</feature>
<feature type="region of interest" description="Disordered" evidence="7">
    <location>
        <begin position="1"/>
        <end position="21"/>
    </location>
</feature>
<keyword evidence="6" id="KW-0456">Lyase</keyword>
<keyword evidence="11" id="KW-1185">Reference proteome</keyword>
<evidence type="ECO:0000256" key="6">
    <source>
        <dbReference type="ARBA" id="ARBA00023239"/>
    </source>
</evidence>
<dbReference type="AlphaFoldDB" id="A0A9N8DK03"/>
<dbReference type="CDD" id="cd07302">
    <property type="entry name" value="CHD"/>
    <property type="match status" value="1"/>
</dbReference>
<protein>
    <submittedName>
        <fullName evidence="10">Receptor-type guanylate cyclase gcy</fullName>
    </submittedName>
</protein>
<dbReference type="EMBL" id="CAICTM010000169">
    <property type="protein sequence ID" value="CAB9503571.1"/>
    <property type="molecule type" value="Genomic_DNA"/>
</dbReference>
<keyword evidence="10" id="KW-0675">Receptor</keyword>
<dbReference type="GO" id="GO:0005886">
    <property type="term" value="C:plasma membrane"/>
    <property type="evidence" value="ECO:0007669"/>
    <property type="project" value="TreeGrafter"/>
</dbReference>
<evidence type="ECO:0000256" key="7">
    <source>
        <dbReference type="SAM" id="MobiDB-lite"/>
    </source>
</evidence>
<dbReference type="Pfam" id="PF00211">
    <property type="entry name" value="Guanylate_cyc"/>
    <property type="match status" value="1"/>
</dbReference>
<dbReference type="SMART" id="SM00044">
    <property type="entry name" value="CYCc"/>
    <property type="match status" value="1"/>
</dbReference>
<evidence type="ECO:0000256" key="2">
    <source>
        <dbReference type="ARBA" id="ARBA00022692"/>
    </source>
</evidence>
<dbReference type="PANTHER" id="PTHR11920">
    <property type="entry name" value="GUANYLYL CYCLASE"/>
    <property type="match status" value="1"/>
</dbReference>
<gene>
    <name evidence="10" type="ORF">SEMRO_170_G075300.1</name>
</gene>
<dbReference type="Gene3D" id="3.30.70.1230">
    <property type="entry name" value="Nucleotide cyclase"/>
    <property type="match status" value="1"/>
</dbReference>
<feature type="region of interest" description="Disordered" evidence="7">
    <location>
        <begin position="58"/>
        <end position="109"/>
    </location>
</feature>
<dbReference type="PROSITE" id="PS50125">
    <property type="entry name" value="GUANYLATE_CYCLASE_2"/>
    <property type="match status" value="1"/>
</dbReference>
<dbReference type="GO" id="GO:0035556">
    <property type="term" value="P:intracellular signal transduction"/>
    <property type="evidence" value="ECO:0007669"/>
    <property type="project" value="InterPro"/>
</dbReference>
<dbReference type="GO" id="GO:0000166">
    <property type="term" value="F:nucleotide binding"/>
    <property type="evidence" value="ECO:0007669"/>
    <property type="project" value="UniProtKB-KW"/>
</dbReference>
<dbReference type="InterPro" id="IPR029787">
    <property type="entry name" value="Nucleotide_cyclase"/>
</dbReference>
<comment type="caution">
    <text evidence="10">The sequence shown here is derived from an EMBL/GenBank/DDBJ whole genome shotgun (WGS) entry which is preliminary data.</text>
</comment>
<reference evidence="10" key="1">
    <citation type="submission" date="2020-06" db="EMBL/GenBank/DDBJ databases">
        <authorList>
            <consortium name="Plant Systems Biology data submission"/>
        </authorList>
    </citation>
    <scope>NUCLEOTIDE SEQUENCE</scope>
    <source>
        <strain evidence="10">D6</strain>
    </source>
</reference>
<dbReference type="InterPro" id="IPR050401">
    <property type="entry name" value="Cyclic_nucleotide_synthase"/>
</dbReference>
<evidence type="ECO:0000256" key="4">
    <source>
        <dbReference type="ARBA" id="ARBA00022989"/>
    </source>
</evidence>